<dbReference type="PROSITE" id="PS51721">
    <property type="entry name" value="G_CP"/>
    <property type="match status" value="1"/>
</dbReference>
<dbReference type="GO" id="GO:0003924">
    <property type="term" value="F:GTPase activity"/>
    <property type="evidence" value="ECO:0007669"/>
    <property type="project" value="UniProtKB-UniRule"/>
</dbReference>
<dbReference type="Gene3D" id="3.40.50.300">
    <property type="entry name" value="P-loop containing nucleotide triphosphate hydrolases"/>
    <property type="match status" value="1"/>
</dbReference>
<organism evidence="6 7">
    <name type="scientific">Thiothrix nivea (strain ATCC 35100 / DSM 5205 / JP2)</name>
    <dbReference type="NCBI Taxonomy" id="870187"/>
    <lineage>
        <taxon>Bacteria</taxon>
        <taxon>Pseudomonadati</taxon>
        <taxon>Pseudomonadota</taxon>
        <taxon>Gammaproteobacteria</taxon>
        <taxon>Thiotrichales</taxon>
        <taxon>Thiotrichaceae</taxon>
        <taxon>Thiothrix</taxon>
    </lineage>
</organism>
<dbReference type="NCBIfam" id="TIGR00157">
    <property type="entry name" value="ribosome small subunit-dependent GTPase A"/>
    <property type="match status" value="1"/>
</dbReference>
<comment type="subunit">
    <text evidence="3">Monomer. Associates with 30S ribosomal subunit, binds 16S rRNA.</text>
</comment>
<comment type="subcellular location">
    <subcellularLocation>
        <location evidence="3">Cytoplasm</location>
    </subcellularLocation>
</comment>
<dbReference type="InterPro" id="IPR004881">
    <property type="entry name" value="Ribosome_biogen_GTPase_RsgA"/>
</dbReference>
<reference evidence="7" key="1">
    <citation type="journal article" date="2011" name="Stand. Genomic Sci.">
        <title>Genome sequence of the filamentous, gliding Thiothrix nivea neotype strain (JP2(T)).</title>
        <authorList>
            <person name="Lapidus A."/>
            <person name="Nolan M."/>
            <person name="Lucas S."/>
            <person name="Glavina Del Rio T."/>
            <person name="Tice H."/>
            <person name="Cheng J.F."/>
            <person name="Tapia R."/>
            <person name="Han C."/>
            <person name="Goodwin L."/>
            <person name="Pitluck S."/>
            <person name="Liolios K."/>
            <person name="Pagani I."/>
            <person name="Ivanova N."/>
            <person name="Huntemann M."/>
            <person name="Mavromatis K."/>
            <person name="Mikhailova N."/>
            <person name="Pati A."/>
            <person name="Chen A."/>
            <person name="Palaniappan K."/>
            <person name="Land M."/>
            <person name="Brambilla E.M."/>
            <person name="Rohde M."/>
            <person name="Abt B."/>
            <person name="Verbarg S."/>
            <person name="Goker M."/>
            <person name="Bristow J."/>
            <person name="Eisen J.A."/>
            <person name="Markowitz V."/>
            <person name="Hugenholtz P."/>
            <person name="Kyrpides N.C."/>
            <person name="Klenk H.P."/>
            <person name="Woyke T."/>
        </authorList>
    </citation>
    <scope>NUCLEOTIDE SEQUENCE [LARGE SCALE GENOMIC DNA]</scope>
    <source>
        <strain evidence="7">ATCC 35100 / DSM 5205 / JP2</strain>
    </source>
</reference>
<dbReference type="EC" id="3.6.1.-" evidence="3"/>
<dbReference type="PANTHER" id="PTHR32120">
    <property type="entry name" value="SMALL RIBOSOMAL SUBUNIT BIOGENESIS GTPASE RSGA"/>
    <property type="match status" value="1"/>
</dbReference>
<dbReference type="HAMAP" id="MF_01820">
    <property type="entry name" value="GTPase_RsgA"/>
    <property type="match status" value="1"/>
</dbReference>
<keyword evidence="3" id="KW-0690">Ribosome biogenesis</keyword>
<keyword evidence="3" id="KW-0699">rRNA-binding</keyword>
<dbReference type="Pfam" id="PF03193">
    <property type="entry name" value="RsgA_GTPase"/>
    <property type="match status" value="1"/>
</dbReference>
<dbReference type="Proteomes" id="UP000005317">
    <property type="component" value="Unassembled WGS sequence"/>
</dbReference>
<evidence type="ECO:0000313" key="6">
    <source>
        <dbReference type="EMBL" id="EIJ35135.1"/>
    </source>
</evidence>
<evidence type="ECO:0000256" key="2">
    <source>
        <dbReference type="ARBA" id="ARBA00023134"/>
    </source>
</evidence>
<evidence type="ECO:0000259" key="5">
    <source>
        <dbReference type="PROSITE" id="PS51721"/>
    </source>
</evidence>
<dbReference type="GO" id="GO:0046872">
    <property type="term" value="F:metal ion binding"/>
    <property type="evidence" value="ECO:0007669"/>
    <property type="project" value="UniProtKB-KW"/>
</dbReference>
<dbReference type="AlphaFoldDB" id="A0A656HJF4"/>
<dbReference type="PROSITE" id="PS50936">
    <property type="entry name" value="ENGC_GTPASE"/>
    <property type="match status" value="1"/>
</dbReference>
<keyword evidence="1 3" id="KW-0547">Nucleotide-binding</keyword>
<dbReference type="InterPro" id="IPR027417">
    <property type="entry name" value="P-loop_NTPase"/>
</dbReference>
<dbReference type="GO" id="GO:0005737">
    <property type="term" value="C:cytoplasm"/>
    <property type="evidence" value="ECO:0007669"/>
    <property type="project" value="UniProtKB-SubCell"/>
</dbReference>
<dbReference type="InterPro" id="IPR030378">
    <property type="entry name" value="G_CP_dom"/>
</dbReference>
<proteinExistence type="inferred from homology"/>
<feature type="domain" description="CP-type G" evidence="5">
    <location>
        <begin position="70"/>
        <end position="237"/>
    </location>
</feature>
<dbReference type="RefSeq" id="WP_002709047.1">
    <property type="nucleotide sequence ID" value="NZ_JH651384.1"/>
</dbReference>
<keyword evidence="3" id="KW-0694">RNA-binding</keyword>
<dbReference type="CDD" id="cd01854">
    <property type="entry name" value="YjeQ_EngC"/>
    <property type="match status" value="1"/>
</dbReference>
<feature type="domain" description="EngC GTPase" evidence="4">
    <location>
        <begin position="87"/>
        <end position="235"/>
    </location>
</feature>
<comment type="similarity">
    <text evidence="3">Belongs to the TRAFAC class YlqF/YawG GTPase family. RsgA subfamily.</text>
</comment>
<dbReference type="Gene3D" id="2.40.50.140">
    <property type="entry name" value="Nucleic acid-binding proteins"/>
    <property type="match status" value="1"/>
</dbReference>
<feature type="binding site" evidence="3">
    <location>
        <position position="268"/>
    </location>
    <ligand>
        <name>Zn(2+)</name>
        <dbReference type="ChEBI" id="CHEBI:29105"/>
    </ligand>
</feature>
<keyword evidence="3" id="KW-0479">Metal-binding</keyword>
<keyword evidence="7" id="KW-1185">Reference proteome</keyword>
<dbReference type="InterPro" id="IPR012340">
    <property type="entry name" value="NA-bd_OB-fold"/>
</dbReference>
<keyword evidence="3" id="KW-0862">Zinc</keyword>
<evidence type="ECO:0000313" key="7">
    <source>
        <dbReference type="Proteomes" id="UP000005317"/>
    </source>
</evidence>
<dbReference type="SUPFAM" id="SSF50249">
    <property type="entry name" value="Nucleic acid-binding proteins"/>
    <property type="match status" value="1"/>
</dbReference>
<gene>
    <name evidence="3" type="primary">rsgA</name>
    <name evidence="6" type="ORF">Thini_2595</name>
</gene>
<feature type="binding site" evidence="3">
    <location>
        <begin position="180"/>
        <end position="188"/>
    </location>
    <ligand>
        <name>GTP</name>
        <dbReference type="ChEBI" id="CHEBI:37565"/>
    </ligand>
</feature>
<comment type="cofactor">
    <cofactor evidence="3">
        <name>Zn(2+)</name>
        <dbReference type="ChEBI" id="CHEBI:29105"/>
    </cofactor>
    <text evidence="3">Binds 1 zinc ion per subunit.</text>
</comment>
<protein>
    <recommendedName>
        <fullName evidence="3">Small ribosomal subunit biogenesis GTPase RsgA</fullName>
        <ecNumber evidence="3">3.6.1.-</ecNumber>
    </recommendedName>
</protein>
<name>A0A656HJF4_THINJ</name>
<comment type="function">
    <text evidence="3">One of several proteins that assist in the late maturation steps of the functional core of the 30S ribosomal subunit. Helps release RbfA from mature subunits. May play a role in the assembly of ribosomal proteins into the subunit. Circularly permuted GTPase that catalyzes slow GTP hydrolysis, GTPase activity is stimulated by the 30S ribosomal subunit.</text>
</comment>
<dbReference type="OrthoDB" id="9809485at2"/>
<dbReference type="InterPro" id="IPR010914">
    <property type="entry name" value="RsgA_GTPase_dom"/>
</dbReference>
<dbReference type="PANTHER" id="PTHR32120:SF11">
    <property type="entry name" value="SMALL RIBOSOMAL SUBUNIT BIOGENESIS GTPASE RSGA 1, MITOCHONDRIAL-RELATED"/>
    <property type="match status" value="1"/>
</dbReference>
<keyword evidence="2 3" id="KW-0342">GTP-binding</keyword>
<evidence type="ECO:0000256" key="1">
    <source>
        <dbReference type="ARBA" id="ARBA00022741"/>
    </source>
</evidence>
<dbReference type="SUPFAM" id="SSF52540">
    <property type="entry name" value="P-loop containing nucleoside triphosphate hydrolases"/>
    <property type="match status" value="1"/>
</dbReference>
<dbReference type="GO" id="GO:0005525">
    <property type="term" value="F:GTP binding"/>
    <property type="evidence" value="ECO:0007669"/>
    <property type="project" value="UniProtKB-UniRule"/>
</dbReference>
<keyword evidence="3" id="KW-0378">Hydrolase</keyword>
<feature type="binding site" evidence="3">
    <location>
        <position position="266"/>
    </location>
    <ligand>
        <name>Zn(2+)</name>
        <dbReference type="ChEBI" id="CHEBI:29105"/>
    </ligand>
</feature>
<feature type="binding site" evidence="3">
    <location>
        <begin position="126"/>
        <end position="129"/>
    </location>
    <ligand>
        <name>GTP</name>
        <dbReference type="ChEBI" id="CHEBI:37565"/>
    </ligand>
</feature>
<keyword evidence="3" id="KW-0963">Cytoplasm</keyword>
<dbReference type="GO" id="GO:0019843">
    <property type="term" value="F:rRNA binding"/>
    <property type="evidence" value="ECO:0007669"/>
    <property type="project" value="UniProtKB-KW"/>
</dbReference>
<dbReference type="GO" id="GO:0042274">
    <property type="term" value="P:ribosomal small subunit biogenesis"/>
    <property type="evidence" value="ECO:0007669"/>
    <property type="project" value="UniProtKB-UniRule"/>
</dbReference>
<evidence type="ECO:0000256" key="3">
    <source>
        <dbReference type="HAMAP-Rule" id="MF_01820"/>
    </source>
</evidence>
<sequence length="298" mass="32181">MTENTPFTPSSGNGQVITRFGAEVLVETDQGEVLRCTARRKFEHIACGDHVVWEQQAQGNAAVTAMLPRKNVLERPDFRGKPRAIAANIDLLIVVTSWQPAPVWEMLDRYLIAAHRLAADVLLVMNKADRRDACATPEAEACLAEYAHIGYPLLHISARQQQGVEAILTAIGQRTAIVVGQSGVGKSSIAAQLLPQADIRIGAIADTGEGRHTTTSATLYHLPNGGVLIDSPGVRDFGLTGLDFATLEAGFPEFRPYLGECRFHNCTHNHEPGCAVKAAAGSGDIPARRFARYRGLLP</sequence>
<feature type="binding site" evidence="3">
    <location>
        <position position="261"/>
    </location>
    <ligand>
        <name>Zn(2+)</name>
        <dbReference type="ChEBI" id="CHEBI:29105"/>
    </ligand>
</feature>
<accession>A0A656HJF4</accession>
<feature type="binding site" evidence="3">
    <location>
        <position position="274"/>
    </location>
    <ligand>
        <name>Zn(2+)</name>
        <dbReference type="ChEBI" id="CHEBI:29105"/>
    </ligand>
</feature>
<dbReference type="Gene3D" id="1.10.40.50">
    <property type="entry name" value="Probable gtpase engc, domain 3"/>
    <property type="match status" value="1"/>
</dbReference>
<evidence type="ECO:0000259" key="4">
    <source>
        <dbReference type="PROSITE" id="PS50936"/>
    </source>
</evidence>
<dbReference type="EMBL" id="JH651384">
    <property type="protein sequence ID" value="EIJ35135.1"/>
    <property type="molecule type" value="Genomic_DNA"/>
</dbReference>